<evidence type="ECO:0000313" key="2">
    <source>
        <dbReference type="Proteomes" id="UP000231419"/>
    </source>
</evidence>
<sequence>MSESQGRLYYNYAIFTGPMGSDYEYSLYPPELIPSFYTELYLDSY</sequence>
<accession>A0A2D0ZNE9</accession>
<organism evidence="1 2">
    <name type="scientific">Rhodococcus phage Trina</name>
    <dbReference type="NCBI Taxonomy" id="2027905"/>
    <lineage>
        <taxon>Viruses</taxon>
        <taxon>Duplodnaviria</taxon>
        <taxon>Heunggongvirae</taxon>
        <taxon>Uroviricota</taxon>
        <taxon>Caudoviricetes</taxon>
        <taxon>Trinavirus</taxon>
        <taxon>Trinavirus trina</taxon>
    </lineage>
</organism>
<dbReference type="Proteomes" id="UP000231419">
    <property type="component" value="Segment"/>
</dbReference>
<gene>
    <name evidence="1" type="ORF">SEA_TRINA_64</name>
</gene>
<evidence type="ECO:0000313" key="1">
    <source>
        <dbReference type="EMBL" id="ASZ74878.1"/>
    </source>
</evidence>
<keyword evidence="2" id="KW-1185">Reference proteome</keyword>
<name>A0A2D0ZNE9_9CAUD</name>
<protein>
    <submittedName>
        <fullName evidence="1">Minor tail protein</fullName>
    </submittedName>
</protein>
<dbReference type="EMBL" id="MF668286">
    <property type="protein sequence ID" value="ASZ74878.1"/>
    <property type="molecule type" value="Genomic_DNA"/>
</dbReference>
<proteinExistence type="predicted"/>
<reference evidence="2" key="1">
    <citation type="submission" date="2017-08" db="EMBL/GenBank/DDBJ databases">
        <authorList>
            <person name="de Groot N.N."/>
        </authorList>
    </citation>
    <scope>NUCLEOTIDE SEQUENCE [LARGE SCALE GENOMIC DNA]</scope>
</reference>